<dbReference type="SUPFAM" id="SSF55804">
    <property type="entry name" value="Phoshotransferase/anion transport protein"/>
    <property type="match status" value="1"/>
</dbReference>
<organism evidence="12 13">
    <name type="scientific">Agathobaculum faecis</name>
    <dbReference type="NCBI Taxonomy" id="2763013"/>
    <lineage>
        <taxon>Bacteria</taxon>
        <taxon>Bacillati</taxon>
        <taxon>Bacillota</taxon>
        <taxon>Clostridia</taxon>
        <taxon>Eubacteriales</taxon>
        <taxon>Butyricicoccaceae</taxon>
        <taxon>Agathobaculum</taxon>
    </lineage>
</organism>
<dbReference type="InterPro" id="IPR016152">
    <property type="entry name" value="PTrfase/Anion_transptr"/>
</dbReference>
<keyword evidence="12" id="KW-0762">Sugar transport</keyword>
<comment type="function">
    <text evidence="8">The phosphoenolpyruvate-dependent sugar phosphotransferase system (sugar PTS), a major carbohydrate active transport system, catalyzes the phosphorylation of incoming sugar substrates concomitantly with their translocation across the cell membrane. The enzyme II UlaABC PTS system is involved in ascorbate transport.</text>
</comment>
<dbReference type="CDD" id="cd00211">
    <property type="entry name" value="PTS_IIA_fru"/>
    <property type="match status" value="1"/>
</dbReference>
<keyword evidence="4" id="KW-0597">Phosphoprotein</keyword>
<evidence type="ECO:0000256" key="1">
    <source>
        <dbReference type="ARBA" id="ARBA00004496"/>
    </source>
</evidence>
<evidence type="ECO:0000256" key="4">
    <source>
        <dbReference type="ARBA" id="ARBA00022553"/>
    </source>
</evidence>
<dbReference type="GO" id="GO:0009401">
    <property type="term" value="P:phosphoenolpyruvate-dependent sugar phosphotransferase system"/>
    <property type="evidence" value="ECO:0007669"/>
    <property type="project" value="UniProtKB-KW"/>
</dbReference>
<dbReference type="GO" id="GO:0005737">
    <property type="term" value="C:cytoplasm"/>
    <property type="evidence" value="ECO:0007669"/>
    <property type="project" value="UniProtKB-SubCell"/>
</dbReference>
<evidence type="ECO:0000313" key="12">
    <source>
        <dbReference type="EMBL" id="MBC5724337.1"/>
    </source>
</evidence>
<evidence type="ECO:0000256" key="7">
    <source>
        <dbReference type="ARBA" id="ARBA00022777"/>
    </source>
</evidence>
<protein>
    <recommendedName>
        <fullName evidence="9">Ascorbate-specific PTS system EIIA component</fullName>
    </recommendedName>
    <alternativeName>
        <fullName evidence="10">Ascorbate-specific phosphotransferase enzyme IIA component</fullName>
    </alternativeName>
</protein>
<dbReference type="Gene3D" id="3.40.930.10">
    <property type="entry name" value="Mannitol-specific EII, Chain A"/>
    <property type="match status" value="1"/>
</dbReference>
<dbReference type="AlphaFoldDB" id="A0A923LU01"/>
<comment type="caution">
    <text evidence="12">The sequence shown here is derived from an EMBL/GenBank/DDBJ whole genome shotgun (WGS) entry which is preliminary data.</text>
</comment>
<gene>
    <name evidence="12" type="ORF">H8S45_02490</name>
</gene>
<dbReference type="InterPro" id="IPR051351">
    <property type="entry name" value="Ascorbate-PTS_EIIA_comp"/>
</dbReference>
<name>A0A923LU01_9FIRM</name>
<dbReference type="GO" id="GO:0016301">
    <property type="term" value="F:kinase activity"/>
    <property type="evidence" value="ECO:0007669"/>
    <property type="project" value="UniProtKB-KW"/>
</dbReference>
<dbReference type="PROSITE" id="PS51094">
    <property type="entry name" value="PTS_EIIA_TYPE_2"/>
    <property type="match status" value="1"/>
</dbReference>
<dbReference type="InterPro" id="IPR002178">
    <property type="entry name" value="PTS_EIIA_type-2_dom"/>
</dbReference>
<comment type="subcellular location">
    <subcellularLocation>
        <location evidence="1">Cytoplasm</location>
    </subcellularLocation>
</comment>
<dbReference type="PANTHER" id="PTHR36203">
    <property type="entry name" value="ASCORBATE-SPECIFIC PTS SYSTEM EIIA COMPONENT"/>
    <property type="match status" value="1"/>
</dbReference>
<evidence type="ECO:0000256" key="2">
    <source>
        <dbReference type="ARBA" id="ARBA00022448"/>
    </source>
</evidence>
<proteinExistence type="predicted"/>
<keyword evidence="7" id="KW-0418">Kinase</keyword>
<sequence length="145" mass="15531">MLLEKITAKDVQIGLAAADWEDAIRQAAAPLRDAGDIEQSYIEGMIESVHKNGPYFVLAKGLALAHARPECGANRLALAFSTLNPPVSFGAGDNDPVRLIITLAATDPDSHIDLLGELAEVLMDDGRMEQLFSAKTPEEFCALLA</sequence>
<evidence type="ECO:0000256" key="8">
    <source>
        <dbReference type="ARBA" id="ARBA00037387"/>
    </source>
</evidence>
<dbReference type="Proteomes" id="UP000606499">
    <property type="component" value="Unassembled WGS sequence"/>
</dbReference>
<evidence type="ECO:0000256" key="9">
    <source>
        <dbReference type="ARBA" id="ARBA00041175"/>
    </source>
</evidence>
<keyword evidence="3" id="KW-0963">Cytoplasm</keyword>
<feature type="domain" description="PTS EIIA type-2" evidence="11">
    <location>
        <begin position="4"/>
        <end position="145"/>
    </location>
</feature>
<keyword evidence="13" id="KW-1185">Reference proteome</keyword>
<accession>A0A923LU01</accession>
<evidence type="ECO:0000256" key="6">
    <source>
        <dbReference type="ARBA" id="ARBA00022683"/>
    </source>
</evidence>
<keyword evidence="5" id="KW-0808">Transferase</keyword>
<evidence type="ECO:0000256" key="3">
    <source>
        <dbReference type="ARBA" id="ARBA00022490"/>
    </source>
</evidence>
<reference evidence="12" key="1">
    <citation type="submission" date="2020-08" db="EMBL/GenBank/DDBJ databases">
        <title>Genome public.</title>
        <authorList>
            <person name="Liu C."/>
            <person name="Sun Q."/>
        </authorList>
    </citation>
    <scope>NUCLEOTIDE SEQUENCE</scope>
    <source>
        <strain evidence="12">NSJ-28</strain>
    </source>
</reference>
<evidence type="ECO:0000259" key="11">
    <source>
        <dbReference type="PROSITE" id="PS51094"/>
    </source>
</evidence>
<evidence type="ECO:0000313" key="13">
    <source>
        <dbReference type="Proteomes" id="UP000606499"/>
    </source>
</evidence>
<evidence type="ECO:0000256" key="5">
    <source>
        <dbReference type="ARBA" id="ARBA00022679"/>
    </source>
</evidence>
<dbReference type="RefSeq" id="WP_054326556.1">
    <property type="nucleotide sequence ID" value="NZ_JACOPL010000002.1"/>
</dbReference>
<keyword evidence="6" id="KW-0598">Phosphotransferase system</keyword>
<dbReference type="EMBL" id="JACOPL010000002">
    <property type="protein sequence ID" value="MBC5724337.1"/>
    <property type="molecule type" value="Genomic_DNA"/>
</dbReference>
<dbReference type="Pfam" id="PF00359">
    <property type="entry name" value="PTS_EIIA_2"/>
    <property type="match status" value="1"/>
</dbReference>
<keyword evidence="2" id="KW-0813">Transport</keyword>
<dbReference type="PANTHER" id="PTHR36203:SF1">
    <property type="entry name" value="ASCORBATE-SPECIFIC PTS SYSTEM EIIA COMPONENT"/>
    <property type="match status" value="1"/>
</dbReference>
<evidence type="ECO:0000256" key="10">
    <source>
        <dbReference type="ARBA" id="ARBA00042072"/>
    </source>
</evidence>